<dbReference type="SUPFAM" id="SSF48452">
    <property type="entry name" value="TPR-like"/>
    <property type="match status" value="1"/>
</dbReference>
<evidence type="ECO:0000256" key="2">
    <source>
        <dbReference type="SAM" id="SignalP"/>
    </source>
</evidence>
<feature type="chain" id="PRO_5040934669" description="Tetratricopeptide repeat-containing protein" evidence="2">
    <location>
        <begin position="25"/>
        <end position="433"/>
    </location>
</feature>
<feature type="compositionally biased region" description="Polar residues" evidence="1">
    <location>
        <begin position="142"/>
        <end position="153"/>
    </location>
</feature>
<accession>A0A9X3UPV6</accession>
<comment type="caution">
    <text evidence="3">The sequence shown here is derived from an EMBL/GenBank/DDBJ whole genome shotgun (WGS) entry which is preliminary data.</text>
</comment>
<dbReference type="EMBL" id="JAPJZI010000001">
    <property type="protein sequence ID" value="MDA5400816.1"/>
    <property type="molecule type" value="Genomic_DNA"/>
</dbReference>
<evidence type="ECO:0000256" key="1">
    <source>
        <dbReference type="SAM" id="MobiDB-lite"/>
    </source>
</evidence>
<evidence type="ECO:0008006" key="5">
    <source>
        <dbReference type="Google" id="ProtNLM"/>
    </source>
</evidence>
<evidence type="ECO:0000313" key="3">
    <source>
        <dbReference type="EMBL" id="MDA5400816.1"/>
    </source>
</evidence>
<feature type="region of interest" description="Disordered" evidence="1">
    <location>
        <begin position="139"/>
        <end position="160"/>
    </location>
</feature>
<feature type="signal peptide" evidence="2">
    <location>
        <begin position="1"/>
        <end position="24"/>
    </location>
</feature>
<organism evidence="3 4">
    <name type="scientific">Hoeflea prorocentri</name>
    <dbReference type="NCBI Taxonomy" id="1922333"/>
    <lineage>
        <taxon>Bacteria</taxon>
        <taxon>Pseudomonadati</taxon>
        <taxon>Pseudomonadota</taxon>
        <taxon>Alphaproteobacteria</taxon>
        <taxon>Hyphomicrobiales</taxon>
        <taxon>Rhizobiaceae</taxon>
        <taxon>Hoeflea</taxon>
    </lineage>
</organism>
<evidence type="ECO:0000313" key="4">
    <source>
        <dbReference type="Proteomes" id="UP001151234"/>
    </source>
</evidence>
<sequence length="433" mass="47296">MLKLLKNFVLSTVLLIATATTAAADDVTYDQILANPDDLELNYLYAQQQVIKGDLEQASAALERLLLLQPNWDSARLFYALVLYRLDDMAGAKRELTILSDRPLSPSQSREVNRYLALATAQSKATRLTGRIATGLRVDSNPDLTTNSDNDLNGNPLDTDKRVDGAFQAGATARIEHDIPGGGGNFLFVQGATDLNEQFKVDEADYITGGVKAGATFFFEDLQITPYGTVDTLWLDGQNYRNDNGGGATAKYAINPQLTVFAGGKGVFQNYQIVSTDSVGSARNGWLARATGGVTVRPTEKSRFTARVSGSFKDARNDSYSYDALEIAANALVLIGQGQYVLASASYRWQDYEQPDPNYSATVTREDRRFKTRLAYGAPLDLLLEKVNITGSEVTSNVNLQVGVNYLNQNSNIPNFDADSVSADIMLIKRFAN</sequence>
<keyword evidence="4" id="KW-1185">Reference proteome</keyword>
<protein>
    <recommendedName>
        <fullName evidence="5">Tetratricopeptide repeat-containing protein</fullName>
    </recommendedName>
</protein>
<keyword evidence="2" id="KW-0732">Signal</keyword>
<dbReference type="RefSeq" id="WP_267992641.1">
    <property type="nucleotide sequence ID" value="NZ_JAPJZI010000001.1"/>
</dbReference>
<dbReference type="AlphaFoldDB" id="A0A9X3UPV6"/>
<reference evidence="3" key="1">
    <citation type="submission" date="2022-11" db="EMBL/GenBank/DDBJ databases">
        <title>Draft genome sequence of Hoeflea poritis E7-10 and Hoeflea prorocentri PM5-8, separated from scleractinian coral Porites lutea and marine dinoflagellate.</title>
        <authorList>
            <person name="Zhang G."/>
            <person name="Wei Q."/>
            <person name="Cai L."/>
        </authorList>
    </citation>
    <scope>NUCLEOTIDE SEQUENCE</scope>
    <source>
        <strain evidence="3">PM5-8</strain>
    </source>
</reference>
<dbReference type="InterPro" id="IPR011990">
    <property type="entry name" value="TPR-like_helical_dom_sf"/>
</dbReference>
<name>A0A9X3UPV6_9HYPH</name>
<gene>
    <name evidence="3" type="ORF">OQ273_19740</name>
</gene>
<proteinExistence type="predicted"/>
<dbReference type="Proteomes" id="UP001151234">
    <property type="component" value="Unassembled WGS sequence"/>
</dbReference>
<dbReference type="Gene3D" id="1.25.40.10">
    <property type="entry name" value="Tetratricopeptide repeat domain"/>
    <property type="match status" value="1"/>
</dbReference>